<organism evidence="1 2">
    <name type="scientific">Naganishia friedmannii</name>
    <dbReference type="NCBI Taxonomy" id="89922"/>
    <lineage>
        <taxon>Eukaryota</taxon>
        <taxon>Fungi</taxon>
        <taxon>Dikarya</taxon>
        <taxon>Basidiomycota</taxon>
        <taxon>Agaricomycotina</taxon>
        <taxon>Tremellomycetes</taxon>
        <taxon>Filobasidiales</taxon>
        <taxon>Filobasidiaceae</taxon>
        <taxon>Naganishia</taxon>
    </lineage>
</organism>
<evidence type="ECO:0000313" key="2">
    <source>
        <dbReference type="Proteomes" id="UP001227268"/>
    </source>
</evidence>
<protein>
    <submittedName>
        <fullName evidence="1">Uncharacterized protein</fullName>
    </submittedName>
</protein>
<dbReference type="EMBL" id="JASBWT010000004">
    <property type="protein sequence ID" value="KAJ9105338.1"/>
    <property type="molecule type" value="Genomic_DNA"/>
</dbReference>
<reference evidence="1" key="1">
    <citation type="submission" date="2023-04" db="EMBL/GenBank/DDBJ databases">
        <title>Draft Genome sequencing of Naganishia species isolated from polar environments using Oxford Nanopore Technology.</title>
        <authorList>
            <person name="Leo P."/>
            <person name="Venkateswaran K."/>
        </authorList>
    </citation>
    <scope>NUCLEOTIDE SEQUENCE</scope>
    <source>
        <strain evidence="1">MNA-CCFEE 5423</strain>
    </source>
</reference>
<proteinExistence type="predicted"/>
<comment type="caution">
    <text evidence="1">The sequence shown here is derived from an EMBL/GenBank/DDBJ whole genome shotgun (WGS) entry which is preliminary data.</text>
</comment>
<name>A0ACC2W0Y3_9TREE</name>
<dbReference type="Proteomes" id="UP001227268">
    <property type="component" value="Unassembled WGS sequence"/>
</dbReference>
<keyword evidence="2" id="KW-1185">Reference proteome</keyword>
<accession>A0ACC2W0Y3</accession>
<evidence type="ECO:0000313" key="1">
    <source>
        <dbReference type="EMBL" id="KAJ9105338.1"/>
    </source>
</evidence>
<sequence length="1517" mass="166718">MANLLEEIEGAITDEVDQGNDPRARGWPIDGLHNHPQPYSNPPSYHHYAANTAVVGNELAYQQQRGPNACYDSGYGHHAGSSSSYSQIDSPSPATLRDPREAIMHQPLATRESMPPPYSIQRPISTYTVSDYRPHGVGLDQQRYLPTAIPAPQQLQGEFVEVFDEEASRAEQFENGKPVCPNLLFQANSIVDVQQPIHYGVLHDGLVDRLPNTGVVREESGDSSAMKQMQNHGIPLKMTTILLQSKVFDSALCSEKSDEWKGKLGKIGLKIVEFTGDTAADKGFLHETRNADVIITTPEKWDAVTRRMSQKQKILERLALMMLDEVHILNEERGAILETVVARMKISAMDMPVRVVALSATIPNVEDVARWLRPTMPISSGVFEAGGLTPGVANDSNGALRLPMAKVYKFGEDFRPTKLTRIVKGFPFRGDNPFPVINRMIQELFPIVCDYSKGKPVLIFAATRNLCGKAASALVKAYQIAKDSGRRLPWSVHNRSKMSFENKQLEELSSYGIAFHHGGLSLEDRRKVETAFKSGVIMTIVATSTLAVGVNLPAHTVILAGTYQWTGSGMVDLSDLDVQQMIGRAGRPQYDTEGIAIILCSEINEARYRDLVNSRTTIESCLHEHLTEHINTEIGLRTITCLEEGQEWIRNSFLYVRIQQNPRHYSGILASTGTSTQRWQETLDLLVAKAVEKLQHNEMIQMQEGTGTPEPLEVRNISATVYGEAMSANCLSFETMRGILDIPAKASLESLFHTLSSAHEFSDMKLRNGEKVFYKSLAKDPDMRFLMPNGTSPSTSAHKVFLLIQMILGNVDWEPYKEQLKQGASGPTLDSYNIFRVAPRICKAIATVALQKEDGETLKNALALNRIISGKAWPNSAVIFRQIDSIGAKSITVLGAKGFTTFARLAKTDPRHIEMLLNRQTGFGNKIVTAARGFPEFHVTITQVTKVPNTAKAPVDIQFRLEITADGPIAGPPSKKQAQSRSISVLALLSDGTYVAYRKANARTLSIEDLGMTLMARIQYTNQRFQVIVGLDQVSGCSIQVDCKPDVPDGVLCPPVTNGFEEVETEGAPAEDQGDLPAKQLKAGASAELAKVDDFDELEMDIVEPARLPNGNWPCSHACSQKNKCKHLCCKEGSKTKPKKLKRNASGTGKPPPSKTTAGNVLTKHIKGEKVSKSQHPSANLLRDSDTESEDEKVVINRMLAGSGDDFDLLLVDLPQVVLRDDSKEFDDPSFDAVLEEMDVNVDVPLPARGTKRAASAGGDLSDKETSSRRGYNRGKGPGDVKLHHGKRPARPQPVKRTRTRLEFDTDIRQTTKHGKDSTTTQLTTLSAEDDDALHVAPQETHRSRKLFLSTSDESSSPSSLDKAHGFIPNGLLHSQEPAKFPSGKSRGGTKDVDTISLDGDDDFAALDDLDRYLDKPRVSMPESVPRVQPIAPAVKRGQPVAVPPKVHIPLELFVESSSNNNNNTFCSTINTRQNDVQGETTRTGGEIGAAQGKGEEEDDSVADFERWIEDGGFKLN</sequence>
<gene>
    <name evidence="1" type="ORF">QFC21_001707</name>
</gene>